<evidence type="ECO:0000313" key="3">
    <source>
        <dbReference type="Proteomes" id="UP001239083"/>
    </source>
</evidence>
<accession>A0ABU0RA03</accession>
<dbReference type="SMART" id="SM00421">
    <property type="entry name" value="HTH_LUXR"/>
    <property type="match status" value="1"/>
</dbReference>
<dbReference type="InterPro" id="IPR036388">
    <property type="entry name" value="WH-like_DNA-bd_sf"/>
</dbReference>
<dbReference type="Proteomes" id="UP001239083">
    <property type="component" value="Unassembled WGS sequence"/>
</dbReference>
<evidence type="ECO:0000313" key="2">
    <source>
        <dbReference type="EMBL" id="MDQ0894906.1"/>
    </source>
</evidence>
<feature type="domain" description="HTH luxR-type" evidence="1">
    <location>
        <begin position="273"/>
        <end position="330"/>
    </location>
</feature>
<dbReference type="SUPFAM" id="SSF46785">
    <property type="entry name" value="Winged helix' DNA-binding domain"/>
    <property type="match status" value="1"/>
</dbReference>
<comment type="caution">
    <text evidence="2">The sequence shown here is derived from an EMBL/GenBank/DDBJ whole genome shotgun (WGS) entry which is preliminary data.</text>
</comment>
<dbReference type="InterPro" id="IPR002831">
    <property type="entry name" value="Tscrpt_reg_TrmB_N"/>
</dbReference>
<sequence>MADDLPLLDLAGLSAASERLYVHVLMNGRASVAAIAEQFELDEAVAFERLENLRQLGLVSRLEGEPPEYAAVDPRYALRAIIDRLSDQALRIREAIPMLVEYFDAATPGDTASHQTVVLTDPDTVAGWYARLQHQARREFLAFDRPPYVSASFDPFEASVLARGVDWRAVYTIESFDQGATWEEVERLAEQGEQSRITDDLPVKLAIVDGEIALVSLSLEPGRIDALITHAPPLVHALRELFEFHWTRAMPLPEAKEHVAGGASDLAIAEEFGRRPSLEERSILTLMAVGMKDDAIARQLGMSPRTLRRRSQELLAELGAGNRFQAGVAAARRRWL</sequence>
<dbReference type="InterPro" id="IPR016032">
    <property type="entry name" value="Sig_transdc_resp-reg_C-effctor"/>
</dbReference>
<dbReference type="EMBL" id="JAUSYY010000001">
    <property type="protein sequence ID" value="MDQ0894906.1"/>
    <property type="molecule type" value="Genomic_DNA"/>
</dbReference>
<gene>
    <name evidence="2" type="ORF">QFZ26_002461</name>
</gene>
<dbReference type="CDD" id="cd06170">
    <property type="entry name" value="LuxR_C_like"/>
    <property type="match status" value="1"/>
</dbReference>
<dbReference type="GO" id="GO:0003677">
    <property type="term" value="F:DNA binding"/>
    <property type="evidence" value="ECO:0007669"/>
    <property type="project" value="UniProtKB-KW"/>
</dbReference>
<dbReference type="InterPro" id="IPR000792">
    <property type="entry name" value="Tscrpt_reg_LuxR_C"/>
</dbReference>
<dbReference type="PANTHER" id="PTHR34293:SF1">
    <property type="entry name" value="HTH-TYPE TRANSCRIPTIONAL REGULATOR TRMBL2"/>
    <property type="match status" value="1"/>
</dbReference>
<dbReference type="Pfam" id="PF00196">
    <property type="entry name" value="GerE"/>
    <property type="match status" value="1"/>
</dbReference>
<proteinExistence type="predicted"/>
<name>A0ABU0RA03_9MICO</name>
<protein>
    <submittedName>
        <fullName evidence="2">DNA-binding NarL/FixJ family response regulator/predicted transcriptional regulator</fullName>
    </submittedName>
</protein>
<dbReference type="InterPro" id="IPR036390">
    <property type="entry name" value="WH_DNA-bd_sf"/>
</dbReference>
<keyword evidence="2" id="KW-0238">DNA-binding</keyword>
<dbReference type="Gene3D" id="1.10.10.10">
    <property type="entry name" value="Winged helix-like DNA-binding domain superfamily/Winged helix DNA-binding domain"/>
    <property type="match status" value="2"/>
</dbReference>
<dbReference type="RefSeq" id="WP_307042527.1">
    <property type="nucleotide sequence ID" value="NZ_JAUSYY010000001.1"/>
</dbReference>
<keyword evidence="3" id="KW-1185">Reference proteome</keyword>
<dbReference type="InterPro" id="IPR051797">
    <property type="entry name" value="TrmB-like"/>
</dbReference>
<reference evidence="2 3" key="1">
    <citation type="submission" date="2023-07" db="EMBL/GenBank/DDBJ databases">
        <title>Comparative genomics of wheat-associated soil bacteria to identify genetic determinants of phenazine resistance.</title>
        <authorList>
            <person name="Mouncey N."/>
        </authorList>
    </citation>
    <scope>NUCLEOTIDE SEQUENCE [LARGE SCALE GENOMIC DNA]</scope>
    <source>
        <strain evidence="2 3">V3I3</strain>
    </source>
</reference>
<dbReference type="PANTHER" id="PTHR34293">
    <property type="entry name" value="HTH-TYPE TRANSCRIPTIONAL REGULATOR TRMBL2"/>
    <property type="match status" value="1"/>
</dbReference>
<dbReference type="Pfam" id="PF01978">
    <property type="entry name" value="TrmB"/>
    <property type="match status" value="1"/>
</dbReference>
<dbReference type="SUPFAM" id="SSF46894">
    <property type="entry name" value="C-terminal effector domain of the bipartite response regulators"/>
    <property type="match status" value="1"/>
</dbReference>
<evidence type="ECO:0000259" key="1">
    <source>
        <dbReference type="SMART" id="SM00421"/>
    </source>
</evidence>
<organism evidence="2 3">
    <name type="scientific">Agromyces ramosus</name>
    <dbReference type="NCBI Taxonomy" id="33879"/>
    <lineage>
        <taxon>Bacteria</taxon>
        <taxon>Bacillati</taxon>
        <taxon>Actinomycetota</taxon>
        <taxon>Actinomycetes</taxon>
        <taxon>Micrococcales</taxon>
        <taxon>Microbacteriaceae</taxon>
        <taxon>Agromyces</taxon>
    </lineage>
</organism>